<dbReference type="KEGG" id="goy:GLS_c05620"/>
<dbReference type="AlphaFoldDB" id="A0A067Z309"/>
<sequence>MSHQSVSVSGCFAGPSCTLHGVRSSQAARGAIFTELTRLSGHRPGYKFSCPNDAP</sequence>
<accession>A0A067Z309</accession>
<evidence type="ECO:0000313" key="2">
    <source>
        <dbReference type="Proteomes" id="UP000031656"/>
    </source>
</evidence>
<dbReference type="EMBL" id="CP004373">
    <property type="protein sequence ID" value="AHK70477.1"/>
    <property type="molecule type" value="Genomic_DNA"/>
</dbReference>
<protein>
    <submittedName>
        <fullName evidence="1">Uncharacterized protein</fullName>
    </submittedName>
</protein>
<evidence type="ECO:0000313" key="1">
    <source>
        <dbReference type="EMBL" id="AHK70477.1"/>
    </source>
</evidence>
<organism evidence="1 2">
    <name type="scientific">Gluconobacter oxydans DSM 3504</name>
    <dbReference type="NCBI Taxonomy" id="1288313"/>
    <lineage>
        <taxon>Bacteria</taxon>
        <taxon>Pseudomonadati</taxon>
        <taxon>Pseudomonadota</taxon>
        <taxon>Alphaproteobacteria</taxon>
        <taxon>Acetobacterales</taxon>
        <taxon>Acetobacteraceae</taxon>
        <taxon>Gluconobacter</taxon>
    </lineage>
</organism>
<proteinExistence type="predicted"/>
<dbReference type="HOGENOM" id="CLU_3025896_0_0_5"/>
<name>A0A067Z309_GLUOY</name>
<reference evidence="1 2" key="1">
    <citation type="journal article" date="2015" name="Appl. Microbiol. Biotechnol.">
        <title>The consequence of an additional NADH dehydrogenase paralog on the growth of Gluconobacter oxydans DSM3504.</title>
        <authorList>
            <person name="Kostner D."/>
            <person name="Luchterhand B."/>
            <person name="Junker A."/>
            <person name="Volland S."/>
            <person name="Daniel R."/>
            <person name="Buchs J."/>
            <person name="Liebl W."/>
            <person name="Ehrenreich A."/>
        </authorList>
    </citation>
    <scope>NUCLEOTIDE SEQUENCE [LARGE SCALE GENOMIC DNA]</scope>
    <source>
        <strain evidence="1">DSM 3504</strain>
    </source>
</reference>
<gene>
    <name evidence="1" type="ORF">GLS_c05620</name>
</gene>
<dbReference type="Proteomes" id="UP000031656">
    <property type="component" value="Chromosome"/>
</dbReference>